<dbReference type="AlphaFoldDB" id="A0A2N5U5H1"/>
<protein>
    <submittedName>
        <fullName evidence="1">Uncharacterized protein</fullName>
    </submittedName>
</protein>
<dbReference type="STRING" id="200324.A0A2N5U5H1"/>
<evidence type="ECO:0000313" key="1">
    <source>
        <dbReference type="EMBL" id="PLW32997.1"/>
    </source>
</evidence>
<sequence>KTLATSVKIASKTQEPIQDERFAGLYDSRVFDTNILIGMLTIVKDTRCRDPEPQARQSGEKAVEAIKYLEQLIESYWKVLKIQTSRGKYLSGLSIRNEQMNFQDFGATSGNPGQS</sequence>
<accession>A0A2N5U5H1</accession>
<dbReference type="Proteomes" id="UP000235388">
    <property type="component" value="Unassembled WGS sequence"/>
</dbReference>
<keyword evidence="2" id="KW-1185">Reference proteome</keyword>
<dbReference type="OrthoDB" id="2017974at2759"/>
<feature type="non-terminal residue" evidence="1">
    <location>
        <position position="1"/>
    </location>
</feature>
<reference evidence="1 2" key="1">
    <citation type="submission" date="2017-11" db="EMBL/GenBank/DDBJ databases">
        <title>De novo assembly and phasing of dikaryotic genomes from two isolates of Puccinia coronata f. sp. avenae, the causal agent of oat crown rust.</title>
        <authorList>
            <person name="Miller M.E."/>
            <person name="Zhang Y."/>
            <person name="Omidvar V."/>
            <person name="Sperschneider J."/>
            <person name="Schwessinger B."/>
            <person name="Raley C."/>
            <person name="Palmer J.M."/>
            <person name="Garnica D."/>
            <person name="Upadhyaya N."/>
            <person name="Rathjen J."/>
            <person name="Taylor J.M."/>
            <person name="Park R.F."/>
            <person name="Dodds P.N."/>
            <person name="Hirsch C.D."/>
            <person name="Kianian S.F."/>
            <person name="Figueroa M."/>
        </authorList>
    </citation>
    <scope>NUCLEOTIDE SEQUENCE [LARGE SCALE GENOMIC DNA]</scope>
    <source>
        <strain evidence="1">12NC29</strain>
    </source>
</reference>
<organism evidence="1 2">
    <name type="scientific">Puccinia coronata f. sp. avenae</name>
    <dbReference type="NCBI Taxonomy" id="200324"/>
    <lineage>
        <taxon>Eukaryota</taxon>
        <taxon>Fungi</taxon>
        <taxon>Dikarya</taxon>
        <taxon>Basidiomycota</taxon>
        <taxon>Pucciniomycotina</taxon>
        <taxon>Pucciniomycetes</taxon>
        <taxon>Pucciniales</taxon>
        <taxon>Pucciniaceae</taxon>
        <taxon>Puccinia</taxon>
    </lineage>
</organism>
<dbReference type="EMBL" id="PGCJ01000310">
    <property type="protein sequence ID" value="PLW32997.1"/>
    <property type="molecule type" value="Genomic_DNA"/>
</dbReference>
<gene>
    <name evidence="1" type="ORF">PCANC_21965</name>
</gene>
<name>A0A2N5U5H1_9BASI</name>
<dbReference type="Gene3D" id="3.40.50.1010">
    <property type="entry name" value="5'-nuclease"/>
    <property type="match status" value="1"/>
</dbReference>
<evidence type="ECO:0000313" key="2">
    <source>
        <dbReference type="Proteomes" id="UP000235388"/>
    </source>
</evidence>
<proteinExistence type="predicted"/>
<comment type="caution">
    <text evidence="1">The sequence shown here is derived from an EMBL/GenBank/DDBJ whole genome shotgun (WGS) entry which is preliminary data.</text>
</comment>